<organism evidence="2 3">
    <name type="scientific">Arthrobacter deserti</name>
    <dbReference type="NCBI Taxonomy" id="1742687"/>
    <lineage>
        <taxon>Bacteria</taxon>
        <taxon>Bacillati</taxon>
        <taxon>Actinomycetota</taxon>
        <taxon>Actinomycetes</taxon>
        <taxon>Micrococcales</taxon>
        <taxon>Micrococcaceae</taxon>
        <taxon>Arthrobacter</taxon>
    </lineage>
</organism>
<evidence type="ECO:0000313" key="3">
    <source>
        <dbReference type="Proteomes" id="UP000523795"/>
    </source>
</evidence>
<keyword evidence="3" id="KW-1185">Reference proteome</keyword>
<protein>
    <submittedName>
        <fullName evidence="2">Uncharacterized protein</fullName>
    </submittedName>
</protein>
<keyword evidence="1" id="KW-0812">Transmembrane</keyword>
<dbReference type="EMBL" id="JAAZSR010000087">
    <property type="protein sequence ID" value="NKX50401.1"/>
    <property type="molecule type" value="Genomic_DNA"/>
</dbReference>
<feature type="transmembrane region" description="Helical" evidence="1">
    <location>
        <begin position="16"/>
        <end position="36"/>
    </location>
</feature>
<proteinExistence type="predicted"/>
<evidence type="ECO:0000313" key="2">
    <source>
        <dbReference type="EMBL" id="NKX50401.1"/>
    </source>
</evidence>
<reference evidence="2 3" key="1">
    <citation type="submission" date="2020-04" db="EMBL/GenBank/DDBJ databases">
        <authorList>
            <person name="Liu S."/>
        </authorList>
    </citation>
    <scope>NUCLEOTIDE SEQUENCE [LARGE SCALE GENOMIC DNA]</scope>
    <source>
        <strain evidence="2 3">CGMCC 1.15091</strain>
    </source>
</reference>
<dbReference type="Proteomes" id="UP000523795">
    <property type="component" value="Unassembled WGS sequence"/>
</dbReference>
<name>A0ABX1JMP2_9MICC</name>
<comment type="caution">
    <text evidence="2">The sequence shown here is derived from an EMBL/GenBank/DDBJ whole genome shotgun (WGS) entry which is preliminary data.</text>
</comment>
<keyword evidence="1" id="KW-1133">Transmembrane helix</keyword>
<sequence length="57" mass="6462">MHHGNGWLQDRANRPWIVLGLVIAIIVVIAGAYVWSTRVQPVLDRMMDQEPAALLLR</sequence>
<evidence type="ECO:0000256" key="1">
    <source>
        <dbReference type="SAM" id="Phobius"/>
    </source>
</evidence>
<gene>
    <name evidence="2" type="ORF">HER39_07440</name>
</gene>
<accession>A0ABX1JMP2</accession>
<keyword evidence="1" id="KW-0472">Membrane</keyword>